<dbReference type="AlphaFoldDB" id="A0A0W8AY10"/>
<proteinExistence type="predicted"/>
<sequence length="177" mass="20091">MGFLFLTGVSLRVHFIRKFALKRALLRAKTPAPRDQHSSFQSFYTMEFARRFSHTSEMLQATTFKDARQPGGLHVDTNNNRSPKSPQEPQHDASPTSSPNLGPRSAPSSSHSMDNQRRRRSHSECLLLAKTNGTQDLPGPCAEYISNVKQMLARNEDQLTQLKRRRSMNLSHPSLFK</sequence>
<evidence type="ECO:0000313" key="3">
    <source>
        <dbReference type="Proteomes" id="UP000052943"/>
    </source>
</evidence>
<organism evidence="2 3">
    <name type="scientific">Phytophthora nicotianae</name>
    <name type="common">Potato buckeye rot agent</name>
    <name type="synonym">Phytophthora parasitica</name>
    <dbReference type="NCBI Taxonomy" id="4792"/>
    <lineage>
        <taxon>Eukaryota</taxon>
        <taxon>Sar</taxon>
        <taxon>Stramenopiles</taxon>
        <taxon>Oomycota</taxon>
        <taxon>Peronosporomycetes</taxon>
        <taxon>Peronosporales</taxon>
        <taxon>Peronosporaceae</taxon>
        <taxon>Phytophthora</taxon>
    </lineage>
</organism>
<name>A0A0W8AY10_PHYNI</name>
<dbReference type="Proteomes" id="UP000052943">
    <property type="component" value="Unassembled WGS sequence"/>
</dbReference>
<dbReference type="OrthoDB" id="159613at2759"/>
<evidence type="ECO:0000256" key="1">
    <source>
        <dbReference type="SAM" id="MobiDB-lite"/>
    </source>
</evidence>
<protein>
    <submittedName>
        <fullName evidence="2">Uncharacterized protein</fullName>
    </submittedName>
</protein>
<dbReference type="EMBL" id="LNFO01006126">
    <property type="protein sequence ID" value="KUF64565.1"/>
    <property type="molecule type" value="Genomic_DNA"/>
</dbReference>
<accession>A0A0W8AY10</accession>
<feature type="region of interest" description="Disordered" evidence="1">
    <location>
        <begin position="64"/>
        <end position="121"/>
    </location>
</feature>
<comment type="caution">
    <text evidence="2">The sequence shown here is derived from an EMBL/GenBank/DDBJ whole genome shotgun (WGS) entry which is preliminary data.</text>
</comment>
<reference evidence="2 3" key="1">
    <citation type="submission" date="2015-11" db="EMBL/GenBank/DDBJ databases">
        <title>Genomes and virulence difference between two physiological races of Phytophthora nicotianae.</title>
        <authorList>
            <person name="Liu H."/>
            <person name="Ma X."/>
            <person name="Yu H."/>
            <person name="Fang D."/>
            <person name="Li Y."/>
            <person name="Wang X."/>
            <person name="Wang W."/>
            <person name="Dong Y."/>
            <person name="Xiao B."/>
        </authorList>
    </citation>
    <scope>NUCLEOTIDE SEQUENCE [LARGE SCALE GENOMIC DNA]</scope>
    <source>
        <strain evidence="3">race 0</strain>
    </source>
</reference>
<gene>
    <name evidence="2" type="ORF">AM587_10012299</name>
</gene>
<feature type="compositionally biased region" description="Polar residues" evidence="1">
    <location>
        <begin position="76"/>
        <end position="113"/>
    </location>
</feature>
<evidence type="ECO:0000313" key="2">
    <source>
        <dbReference type="EMBL" id="KUF64565.1"/>
    </source>
</evidence>